<protein>
    <submittedName>
        <fullName evidence="1">Uncharacterized protein</fullName>
    </submittedName>
</protein>
<evidence type="ECO:0000313" key="1">
    <source>
        <dbReference type="EMBL" id="EME44023.1"/>
    </source>
</evidence>
<dbReference type="EMBL" id="KB446539">
    <property type="protein sequence ID" value="EME44023.1"/>
    <property type="molecule type" value="Genomic_DNA"/>
</dbReference>
<accession>N1PLY2</accession>
<reference evidence="2" key="1">
    <citation type="journal article" date="2012" name="PLoS Genet.">
        <title>The genomes of the fungal plant pathogens Cladosporium fulvum and Dothistroma septosporum reveal adaptation to different hosts and lifestyles but also signatures of common ancestry.</title>
        <authorList>
            <person name="de Wit P.J.G.M."/>
            <person name="van der Burgt A."/>
            <person name="Oekmen B."/>
            <person name="Stergiopoulos I."/>
            <person name="Abd-Elsalam K.A."/>
            <person name="Aerts A.L."/>
            <person name="Bahkali A.H."/>
            <person name="Beenen H.G."/>
            <person name="Chettri P."/>
            <person name="Cox M.P."/>
            <person name="Datema E."/>
            <person name="de Vries R.P."/>
            <person name="Dhillon B."/>
            <person name="Ganley A.R."/>
            <person name="Griffiths S.A."/>
            <person name="Guo Y."/>
            <person name="Hamelin R.C."/>
            <person name="Henrissat B."/>
            <person name="Kabir M.S."/>
            <person name="Jashni M.K."/>
            <person name="Kema G."/>
            <person name="Klaubauf S."/>
            <person name="Lapidus A."/>
            <person name="Levasseur A."/>
            <person name="Lindquist E."/>
            <person name="Mehrabi R."/>
            <person name="Ohm R.A."/>
            <person name="Owen T.J."/>
            <person name="Salamov A."/>
            <person name="Schwelm A."/>
            <person name="Schijlen E."/>
            <person name="Sun H."/>
            <person name="van den Burg H.A."/>
            <person name="van Ham R.C.H.J."/>
            <person name="Zhang S."/>
            <person name="Goodwin S.B."/>
            <person name="Grigoriev I.V."/>
            <person name="Collemare J."/>
            <person name="Bradshaw R.E."/>
        </authorList>
    </citation>
    <scope>NUCLEOTIDE SEQUENCE [LARGE SCALE GENOMIC DNA]</scope>
    <source>
        <strain evidence="2">NZE10 / CBS 128990</strain>
    </source>
</reference>
<reference evidence="1 2" key="2">
    <citation type="journal article" date="2012" name="PLoS Pathog.">
        <title>Diverse lifestyles and strategies of plant pathogenesis encoded in the genomes of eighteen Dothideomycetes fungi.</title>
        <authorList>
            <person name="Ohm R.A."/>
            <person name="Feau N."/>
            <person name="Henrissat B."/>
            <person name="Schoch C.L."/>
            <person name="Horwitz B.A."/>
            <person name="Barry K.W."/>
            <person name="Condon B.J."/>
            <person name="Copeland A.C."/>
            <person name="Dhillon B."/>
            <person name="Glaser F."/>
            <person name="Hesse C.N."/>
            <person name="Kosti I."/>
            <person name="LaButti K."/>
            <person name="Lindquist E.A."/>
            <person name="Lucas S."/>
            <person name="Salamov A.A."/>
            <person name="Bradshaw R.E."/>
            <person name="Ciuffetti L."/>
            <person name="Hamelin R.C."/>
            <person name="Kema G.H.J."/>
            <person name="Lawrence C."/>
            <person name="Scott J.A."/>
            <person name="Spatafora J.W."/>
            <person name="Turgeon B.G."/>
            <person name="de Wit P.J.G.M."/>
            <person name="Zhong S."/>
            <person name="Goodwin S.B."/>
            <person name="Grigoriev I.V."/>
        </authorList>
    </citation>
    <scope>NUCLEOTIDE SEQUENCE [LARGE SCALE GENOMIC DNA]</scope>
    <source>
        <strain evidence="2">NZE10 / CBS 128990</strain>
    </source>
</reference>
<dbReference type="Proteomes" id="UP000016933">
    <property type="component" value="Unassembled WGS sequence"/>
</dbReference>
<organism evidence="1 2">
    <name type="scientific">Dothistroma septosporum (strain NZE10 / CBS 128990)</name>
    <name type="common">Red band needle blight fungus</name>
    <name type="synonym">Mycosphaerella pini</name>
    <dbReference type="NCBI Taxonomy" id="675120"/>
    <lineage>
        <taxon>Eukaryota</taxon>
        <taxon>Fungi</taxon>
        <taxon>Dikarya</taxon>
        <taxon>Ascomycota</taxon>
        <taxon>Pezizomycotina</taxon>
        <taxon>Dothideomycetes</taxon>
        <taxon>Dothideomycetidae</taxon>
        <taxon>Mycosphaerellales</taxon>
        <taxon>Mycosphaerellaceae</taxon>
        <taxon>Dothistroma</taxon>
    </lineage>
</organism>
<evidence type="ECO:0000313" key="2">
    <source>
        <dbReference type="Proteomes" id="UP000016933"/>
    </source>
</evidence>
<keyword evidence="2" id="KW-1185">Reference proteome</keyword>
<gene>
    <name evidence="1" type="ORF">DOTSEDRAFT_34560</name>
</gene>
<dbReference type="HOGENOM" id="CLU_1635346_0_0_1"/>
<sequence>MLNESVEVTCQRAWTPAKRECKTRVLLGNQPHQEAVECRQYLSAMVDEVPRVNSHPSTTIVLIIEFPRDVALLETLLRTCLLQLDVLEELATSNSNIAHQGKGKIPIALQLGIPLFEEIVDGTRADRATERIRRDGTRYRMTRSVGIDETGQPTGPEAPRSA</sequence>
<dbReference type="AlphaFoldDB" id="N1PLY2"/>
<name>N1PLY2_DOTSN</name>
<proteinExistence type="predicted"/>